<gene>
    <name evidence="4" type="ORF">DX116_19100</name>
</gene>
<keyword evidence="5" id="KW-1185">Reference proteome</keyword>
<evidence type="ECO:0000313" key="4">
    <source>
        <dbReference type="EMBL" id="REK68966.1"/>
    </source>
</evidence>
<dbReference type="GO" id="GO:0016747">
    <property type="term" value="F:acyltransferase activity, transferring groups other than amino-acyl groups"/>
    <property type="evidence" value="ECO:0007669"/>
    <property type="project" value="InterPro"/>
</dbReference>
<dbReference type="Pfam" id="PF00583">
    <property type="entry name" value="Acetyltransf_1"/>
    <property type="match status" value="1"/>
</dbReference>
<dbReference type="EMBL" id="QUBR01000003">
    <property type="protein sequence ID" value="REK68966.1"/>
    <property type="molecule type" value="Genomic_DNA"/>
</dbReference>
<name>A0A371P0U1_9ACTN</name>
<sequence length="175" mass="18788">MPPPASDLVVRPARDDEHDAVGRLTVAGYDADGHLLRPDGTYDHEYAAWIGDVAGRADHSEVLVAVDGDRLLGTVTWCPPGSASAQLAQQACQGEFRTLSVDPAARGRGVGRALVAACVERARRAGLREVLLCSLTDMTTAHRLYASMGFVRRPDLDWSPLPGVRLWGFALTLDA</sequence>
<comment type="caution">
    <text evidence="4">The sequence shown here is derived from an EMBL/GenBank/DDBJ whole genome shotgun (WGS) entry which is preliminary data.</text>
</comment>
<reference evidence="4 5" key="1">
    <citation type="submission" date="2018-08" db="EMBL/GenBank/DDBJ databases">
        <title>Aeromicrobium sp. M2KJ-4, whole genome shotgun sequence.</title>
        <authorList>
            <person name="Tuo L."/>
        </authorList>
    </citation>
    <scope>NUCLEOTIDE SEQUENCE [LARGE SCALE GENOMIC DNA]</scope>
    <source>
        <strain evidence="4 5">M2KJ-4</strain>
    </source>
</reference>
<proteinExistence type="predicted"/>
<dbReference type="CDD" id="cd04301">
    <property type="entry name" value="NAT_SF"/>
    <property type="match status" value="1"/>
</dbReference>
<evidence type="ECO:0000313" key="5">
    <source>
        <dbReference type="Proteomes" id="UP000265581"/>
    </source>
</evidence>
<dbReference type="InterPro" id="IPR016181">
    <property type="entry name" value="Acyl_CoA_acyltransferase"/>
</dbReference>
<dbReference type="PROSITE" id="PS51186">
    <property type="entry name" value="GNAT"/>
    <property type="match status" value="1"/>
</dbReference>
<dbReference type="InterPro" id="IPR000182">
    <property type="entry name" value="GNAT_dom"/>
</dbReference>
<keyword evidence="2" id="KW-0012">Acyltransferase</keyword>
<protein>
    <submittedName>
        <fullName evidence="4">N-acetyltransferase</fullName>
    </submittedName>
</protein>
<dbReference type="PANTHER" id="PTHR43877">
    <property type="entry name" value="AMINOALKYLPHOSPHONATE N-ACETYLTRANSFERASE-RELATED-RELATED"/>
    <property type="match status" value="1"/>
</dbReference>
<evidence type="ECO:0000256" key="2">
    <source>
        <dbReference type="ARBA" id="ARBA00023315"/>
    </source>
</evidence>
<dbReference type="AlphaFoldDB" id="A0A371P0U1"/>
<organism evidence="4 5">
    <name type="scientific">Aeromicrobium endophyticum</name>
    <dbReference type="NCBI Taxonomy" id="2292704"/>
    <lineage>
        <taxon>Bacteria</taxon>
        <taxon>Bacillati</taxon>
        <taxon>Actinomycetota</taxon>
        <taxon>Actinomycetes</taxon>
        <taxon>Propionibacteriales</taxon>
        <taxon>Nocardioidaceae</taxon>
        <taxon>Aeromicrobium</taxon>
    </lineage>
</organism>
<dbReference type="PANTHER" id="PTHR43877:SF2">
    <property type="entry name" value="AMINOALKYLPHOSPHONATE N-ACETYLTRANSFERASE-RELATED"/>
    <property type="match status" value="1"/>
</dbReference>
<dbReference type="SUPFAM" id="SSF55729">
    <property type="entry name" value="Acyl-CoA N-acyltransferases (Nat)"/>
    <property type="match status" value="1"/>
</dbReference>
<dbReference type="Gene3D" id="3.40.630.30">
    <property type="match status" value="1"/>
</dbReference>
<evidence type="ECO:0000256" key="1">
    <source>
        <dbReference type="ARBA" id="ARBA00022679"/>
    </source>
</evidence>
<accession>A0A371P0U1</accession>
<dbReference type="OrthoDB" id="273614at2"/>
<dbReference type="RefSeq" id="WP_119705889.1">
    <property type="nucleotide sequence ID" value="NZ_JBHSOI010000001.1"/>
</dbReference>
<dbReference type="InterPro" id="IPR050832">
    <property type="entry name" value="Bact_Acetyltransf"/>
</dbReference>
<feature type="domain" description="N-acetyltransferase" evidence="3">
    <location>
        <begin position="8"/>
        <end position="175"/>
    </location>
</feature>
<evidence type="ECO:0000259" key="3">
    <source>
        <dbReference type="PROSITE" id="PS51186"/>
    </source>
</evidence>
<dbReference type="Proteomes" id="UP000265581">
    <property type="component" value="Unassembled WGS sequence"/>
</dbReference>
<keyword evidence="1 4" id="KW-0808">Transferase</keyword>